<organism evidence="2 3">
    <name type="scientific">Trichoderma arundinaceum</name>
    <dbReference type="NCBI Taxonomy" id="490622"/>
    <lineage>
        <taxon>Eukaryota</taxon>
        <taxon>Fungi</taxon>
        <taxon>Dikarya</taxon>
        <taxon>Ascomycota</taxon>
        <taxon>Pezizomycotina</taxon>
        <taxon>Sordariomycetes</taxon>
        <taxon>Hypocreomycetidae</taxon>
        <taxon>Hypocreales</taxon>
        <taxon>Hypocreaceae</taxon>
        <taxon>Trichoderma</taxon>
    </lineage>
</organism>
<evidence type="ECO:0000256" key="1">
    <source>
        <dbReference type="SAM" id="MobiDB-lite"/>
    </source>
</evidence>
<name>A0A395P0E8_TRIAR</name>
<dbReference type="Proteomes" id="UP000266272">
    <property type="component" value="Unassembled WGS sequence"/>
</dbReference>
<protein>
    <submittedName>
        <fullName evidence="2">Uncharacterized protein</fullName>
    </submittedName>
</protein>
<dbReference type="EMBL" id="PXOA01000061">
    <property type="protein sequence ID" value="RFU81221.1"/>
    <property type="molecule type" value="Genomic_DNA"/>
</dbReference>
<dbReference type="OrthoDB" id="2922289at2759"/>
<gene>
    <name evidence="2" type="ORF">TARUN_968</name>
</gene>
<dbReference type="PANTHER" id="PTHR40788:SF2">
    <property type="entry name" value="CLR5 DOMAIN-CONTAINING PROTEIN"/>
    <property type="match status" value="1"/>
</dbReference>
<dbReference type="PANTHER" id="PTHR40788">
    <property type="entry name" value="CLR5 DOMAIN-CONTAINING PROTEIN-RELATED"/>
    <property type="match status" value="1"/>
</dbReference>
<reference evidence="2 3" key="1">
    <citation type="journal article" date="2018" name="PLoS Pathog.">
        <title>Evolution of structural diversity of trichothecenes, a family of toxins produced by plant pathogenic and entomopathogenic fungi.</title>
        <authorList>
            <person name="Proctor R.H."/>
            <person name="McCormick S.P."/>
            <person name="Kim H.S."/>
            <person name="Cardoza R.E."/>
            <person name="Stanley A.M."/>
            <person name="Lindo L."/>
            <person name="Kelly A."/>
            <person name="Brown D.W."/>
            <person name="Lee T."/>
            <person name="Vaughan M.M."/>
            <person name="Alexander N.J."/>
            <person name="Busman M."/>
            <person name="Gutierrez S."/>
        </authorList>
    </citation>
    <scope>NUCLEOTIDE SEQUENCE [LARGE SCALE GENOMIC DNA]</scope>
    <source>
        <strain evidence="2 3">IBT 40837</strain>
    </source>
</reference>
<feature type="region of interest" description="Disordered" evidence="1">
    <location>
        <begin position="506"/>
        <end position="536"/>
    </location>
</feature>
<dbReference type="STRING" id="490622.A0A395P0E8"/>
<keyword evidence="3" id="KW-1185">Reference proteome</keyword>
<accession>A0A395P0E8</accession>
<evidence type="ECO:0000313" key="3">
    <source>
        <dbReference type="Proteomes" id="UP000266272"/>
    </source>
</evidence>
<proteinExistence type="predicted"/>
<sequence length="590" mass="67811">MLPYSFRLNNEPSCSIAREEIFRLAPWRAGKINEKYHILTKILKRHEADIQNRWMEKNRAQRRDVLLKAWPGMPAKHRPDLQALKQDETIKASGNEARFEIHYKFPHLNQEDLLRGGNFLSILKARGRNHPSIFAHSDYESMPHKEAYEPGQGLLILEVQLWILTFLLRCRYQILHNIPPDVMVSEQYPIIHEPSLKVDVETCGFESRATTEVDAPYRMPAKLDFGRVVALLTAQISYVEDHIWSLREDTSYFIRCFTEYVNHQADLGRDSTGRSLHPSDPSARHSLRASVTREMLLEAHLNLESVSELRRQARDLQSLQRKCAASQQHSSKLAEGLCVFSIHLIQAARLSLDCLQKLFEGSPPMQKYYVHQSPAPGLSDAMLPRNAQMTKAQEDLHWLLKAFWEKGRFNYPPPKDQNREHIDAVRQAERCLDAFWASVDQYLKSEWPLMFLTATYKLLSQPRIFVRTINEIDDFMARSKGGKKRPRLSTLTAGTYRPLSSLYCASSGQNSEETEPSKRRKITQEPIPQAISNDGSEVMDTPMAIAVDARSLKVFRALYFNSLATSSLGSLLWADFVYAMTSIGSIWRRP</sequence>
<evidence type="ECO:0000313" key="2">
    <source>
        <dbReference type="EMBL" id="RFU81221.1"/>
    </source>
</evidence>
<dbReference type="AlphaFoldDB" id="A0A395P0E8"/>
<comment type="caution">
    <text evidence="2">The sequence shown here is derived from an EMBL/GenBank/DDBJ whole genome shotgun (WGS) entry which is preliminary data.</text>
</comment>